<organism evidence="7 8">
    <name type="scientific">Colocasia esculenta</name>
    <name type="common">Wild taro</name>
    <name type="synonym">Arum esculentum</name>
    <dbReference type="NCBI Taxonomy" id="4460"/>
    <lineage>
        <taxon>Eukaryota</taxon>
        <taxon>Viridiplantae</taxon>
        <taxon>Streptophyta</taxon>
        <taxon>Embryophyta</taxon>
        <taxon>Tracheophyta</taxon>
        <taxon>Spermatophyta</taxon>
        <taxon>Magnoliopsida</taxon>
        <taxon>Liliopsida</taxon>
        <taxon>Araceae</taxon>
        <taxon>Aroideae</taxon>
        <taxon>Colocasieae</taxon>
        <taxon>Colocasia</taxon>
    </lineage>
</organism>
<dbReference type="Gene3D" id="1.10.30.10">
    <property type="entry name" value="High mobility group box domain"/>
    <property type="match status" value="1"/>
</dbReference>
<dbReference type="PANTHER" id="PTHR46261">
    <property type="entry name" value="HIGH MOBILITY GROUP B PROTEIN 4-RELATED"/>
    <property type="match status" value="1"/>
</dbReference>
<reference evidence="7" key="1">
    <citation type="submission" date="2017-07" db="EMBL/GenBank/DDBJ databases">
        <title>Taro Niue Genome Assembly and Annotation.</title>
        <authorList>
            <person name="Atibalentja N."/>
            <person name="Keating K."/>
            <person name="Fields C.J."/>
        </authorList>
    </citation>
    <scope>NUCLEOTIDE SEQUENCE</scope>
    <source>
        <strain evidence="7">Niue_2</strain>
        <tissue evidence="7">Leaf</tissue>
    </source>
</reference>
<dbReference type="GO" id="GO:0003677">
    <property type="term" value="F:DNA binding"/>
    <property type="evidence" value="ECO:0007669"/>
    <property type="project" value="UniProtKB-UniRule"/>
</dbReference>
<dbReference type="InterPro" id="IPR031061">
    <property type="entry name" value="HMGB_plant"/>
</dbReference>
<sequence>MKGGKAKAETKKGDSRLAVKRKGTEKASKKPVKKAGKDPNKPKRPPSAFFVFMEEFRKQFQEKNPNNKSVATVGKAGGAKWKSLSEAEKAPYVNKANKRKVEFQKAMADYEKKKEAGSNSAEEENESDRSKSEVHDEDEDEESGEEDDEE</sequence>
<dbReference type="CDD" id="cd22005">
    <property type="entry name" value="HMG-box_AtHMGB1-like"/>
    <property type="match status" value="1"/>
</dbReference>
<dbReference type="SMART" id="SM00398">
    <property type="entry name" value="HMG"/>
    <property type="match status" value="1"/>
</dbReference>
<feature type="region of interest" description="Disordered" evidence="5">
    <location>
        <begin position="60"/>
        <end position="150"/>
    </location>
</feature>
<evidence type="ECO:0000313" key="8">
    <source>
        <dbReference type="Proteomes" id="UP000652761"/>
    </source>
</evidence>
<keyword evidence="2 4" id="KW-0238">DNA-binding</keyword>
<comment type="caution">
    <text evidence="7">The sequence shown here is derived from an EMBL/GenBank/DDBJ whole genome shotgun (WGS) entry which is preliminary data.</text>
</comment>
<accession>A0A843UZD7</accession>
<evidence type="ECO:0000256" key="1">
    <source>
        <dbReference type="ARBA" id="ARBA00004123"/>
    </source>
</evidence>
<evidence type="ECO:0000313" key="7">
    <source>
        <dbReference type="EMBL" id="MQL88985.1"/>
    </source>
</evidence>
<dbReference type="InterPro" id="IPR036910">
    <property type="entry name" value="HMG_box_dom_sf"/>
</dbReference>
<evidence type="ECO:0000256" key="4">
    <source>
        <dbReference type="PROSITE-ProRule" id="PRU00267"/>
    </source>
</evidence>
<gene>
    <name evidence="7" type="ORF">Taro_021556</name>
</gene>
<name>A0A843UZD7_COLES</name>
<dbReference type="PANTHER" id="PTHR46261:SF18">
    <property type="entry name" value="DNA-BINDING PROTEIN MNB1B"/>
    <property type="match status" value="1"/>
</dbReference>
<comment type="subcellular location">
    <subcellularLocation>
        <location evidence="1">Nucleus</location>
    </subcellularLocation>
</comment>
<dbReference type="AlphaFoldDB" id="A0A843UZD7"/>
<keyword evidence="8" id="KW-1185">Reference proteome</keyword>
<dbReference type="Pfam" id="PF00505">
    <property type="entry name" value="HMG_box"/>
    <property type="match status" value="1"/>
</dbReference>
<dbReference type="OrthoDB" id="1925847at2759"/>
<dbReference type="EMBL" id="NMUH01001108">
    <property type="protein sequence ID" value="MQL88985.1"/>
    <property type="molecule type" value="Genomic_DNA"/>
</dbReference>
<feature type="compositionally biased region" description="Basic and acidic residues" evidence="5">
    <location>
        <begin position="1"/>
        <end position="28"/>
    </location>
</feature>
<proteinExistence type="predicted"/>
<keyword evidence="3 4" id="KW-0539">Nucleus</keyword>
<feature type="DNA-binding region" description="HMG box" evidence="4">
    <location>
        <begin position="42"/>
        <end position="111"/>
    </location>
</feature>
<dbReference type="PROSITE" id="PS50118">
    <property type="entry name" value="HMG_BOX_2"/>
    <property type="match status" value="1"/>
</dbReference>
<evidence type="ECO:0000259" key="6">
    <source>
        <dbReference type="PROSITE" id="PS50118"/>
    </source>
</evidence>
<evidence type="ECO:0000256" key="5">
    <source>
        <dbReference type="SAM" id="MobiDB-lite"/>
    </source>
</evidence>
<feature type="compositionally biased region" description="Basic and acidic residues" evidence="5">
    <location>
        <begin position="99"/>
        <end position="116"/>
    </location>
</feature>
<feature type="compositionally biased region" description="Acidic residues" evidence="5">
    <location>
        <begin position="135"/>
        <end position="150"/>
    </location>
</feature>
<feature type="region of interest" description="Disordered" evidence="5">
    <location>
        <begin position="1"/>
        <end position="48"/>
    </location>
</feature>
<evidence type="ECO:0000256" key="2">
    <source>
        <dbReference type="ARBA" id="ARBA00023125"/>
    </source>
</evidence>
<dbReference type="SUPFAM" id="SSF47095">
    <property type="entry name" value="HMG-box"/>
    <property type="match status" value="1"/>
</dbReference>
<dbReference type="InterPro" id="IPR009071">
    <property type="entry name" value="HMG_box_dom"/>
</dbReference>
<feature type="domain" description="HMG box" evidence="6">
    <location>
        <begin position="42"/>
        <end position="111"/>
    </location>
</feature>
<protein>
    <recommendedName>
        <fullName evidence="6">HMG box domain-containing protein</fullName>
    </recommendedName>
</protein>
<dbReference type="Proteomes" id="UP000652761">
    <property type="component" value="Unassembled WGS sequence"/>
</dbReference>
<evidence type="ECO:0000256" key="3">
    <source>
        <dbReference type="ARBA" id="ARBA00023242"/>
    </source>
</evidence>
<dbReference type="GO" id="GO:0005634">
    <property type="term" value="C:nucleus"/>
    <property type="evidence" value="ECO:0007669"/>
    <property type="project" value="UniProtKB-SubCell"/>
</dbReference>